<gene>
    <name evidence="6" type="ORF">HH304_17105</name>
</gene>
<feature type="transmembrane region" description="Helical" evidence="4">
    <location>
        <begin position="35"/>
        <end position="54"/>
    </location>
</feature>
<evidence type="ECO:0000256" key="2">
    <source>
        <dbReference type="ARBA" id="ARBA00023125"/>
    </source>
</evidence>
<organism evidence="6 7">
    <name type="scientific">Marinigracilibium pacificum</name>
    <dbReference type="NCBI Taxonomy" id="2729599"/>
    <lineage>
        <taxon>Bacteria</taxon>
        <taxon>Pseudomonadati</taxon>
        <taxon>Bacteroidota</taxon>
        <taxon>Cytophagia</taxon>
        <taxon>Cytophagales</taxon>
        <taxon>Flammeovirgaceae</taxon>
        <taxon>Marinigracilibium</taxon>
    </lineage>
</organism>
<dbReference type="EMBL" id="JABBNU010000011">
    <property type="protein sequence ID" value="NMM50130.1"/>
    <property type="molecule type" value="Genomic_DNA"/>
</dbReference>
<accession>A0A848J6I7</accession>
<dbReference type="InterPro" id="IPR018060">
    <property type="entry name" value="HTH_AraC"/>
</dbReference>
<evidence type="ECO:0000259" key="5">
    <source>
        <dbReference type="PROSITE" id="PS01124"/>
    </source>
</evidence>
<proteinExistence type="predicted"/>
<keyword evidence="1" id="KW-0805">Transcription regulation</keyword>
<dbReference type="PANTHER" id="PTHR43280">
    <property type="entry name" value="ARAC-FAMILY TRANSCRIPTIONAL REGULATOR"/>
    <property type="match status" value="1"/>
</dbReference>
<dbReference type="RefSeq" id="WP_169684402.1">
    <property type="nucleotide sequence ID" value="NZ_JABBNU010000011.1"/>
</dbReference>
<reference evidence="6 7" key="1">
    <citation type="submission" date="2020-04" db="EMBL/GenBank/DDBJ databases">
        <title>Flammeovirgaceae bacterium KN852 isolated from deep sea.</title>
        <authorList>
            <person name="Zhang D.-C."/>
        </authorList>
    </citation>
    <scope>NUCLEOTIDE SEQUENCE [LARGE SCALE GENOMIC DNA]</scope>
    <source>
        <strain evidence="6 7">KN852</strain>
    </source>
</reference>
<dbReference type="InterPro" id="IPR018062">
    <property type="entry name" value="HTH_AraC-typ_CS"/>
</dbReference>
<dbReference type="PROSITE" id="PS01124">
    <property type="entry name" value="HTH_ARAC_FAMILY_2"/>
    <property type="match status" value="1"/>
</dbReference>
<dbReference type="InterPro" id="IPR009057">
    <property type="entry name" value="Homeodomain-like_sf"/>
</dbReference>
<evidence type="ECO:0000313" key="7">
    <source>
        <dbReference type="Proteomes" id="UP000559010"/>
    </source>
</evidence>
<feature type="transmembrane region" description="Helical" evidence="4">
    <location>
        <begin position="132"/>
        <end position="154"/>
    </location>
</feature>
<feature type="transmembrane region" description="Helical" evidence="4">
    <location>
        <begin position="175"/>
        <end position="194"/>
    </location>
</feature>
<dbReference type="Pfam" id="PF12833">
    <property type="entry name" value="HTH_18"/>
    <property type="match status" value="1"/>
</dbReference>
<dbReference type="GO" id="GO:0043565">
    <property type="term" value="F:sequence-specific DNA binding"/>
    <property type="evidence" value="ECO:0007669"/>
    <property type="project" value="InterPro"/>
</dbReference>
<dbReference type="Gene3D" id="1.10.10.60">
    <property type="entry name" value="Homeodomain-like"/>
    <property type="match status" value="1"/>
</dbReference>
<evidence type="ECO:0000256" key="4">
    <source>
        <dbReference type="SAM" id="Phobius"/>
    </source>
</evidence>
<dbReference type="GO" id="GO:0003700">
    <property type="term" value="F:DNA-binding transcription factor activity"/>
    <property type="evidence" value="ECO:0007669"/>
    <property type="project" value="InterPro"/>
</dbReference>
<dbReference type="AlphaFoldDB" id="A0A848J6I7"/>
<keyword evidence="4" id="KW-0812">Transmembrane</keyword>
<dbReference type="PANTHER" id="PTHR43280:SF29">
    <property type="entry name" value="ARAC-FAMILY TRANSCRIPTIONAL REGULATOR"/>
    <property type="match status" value="1"/>
</dbReference>
<keyword evidence="4" id="KW-0472">Membrane</keyword>
<feature type="transmembrane region" description="Helical" evidence="4">
    <location>
        <begin position="66"/>
        <end position="87"/>
    </location>
</feature>
<evidence type="ECO:0000256" key="3">
    <source>
        <dbReference type="ARBA" id="ARBA00023163"/>
    </source>
</evidence>
<keyword evidence="4" id="KW-1133">Transmembrane helix</keyword>
<dbReference type="PROSITE" id="PS00041">
    <property type="entry name" value="HTH_ARAC_FAMILY_1"/>
    <property type="match status" value="1"/>
</dbReference>
<feature type="transmembrane region" description="Helical" evidence="4">
    <location>
        <begin position="200"/>
        <end position="222"/>
    </location>
</feature>
<sequence>MSEFQTILLISGSQGIILSLGLITSGVLKKKQNLFLGLITLVFALEILTGWAVITKRTNDPDIFPFWVFSSFLIIPPALFLFGKLTTKAKFKIEGWHKLLFIPSIIEIISEFGSYFFNKYSGSQISLFRNSLWFWFTELLPLLSVIIVLFINGIDINALRNSIKTIPGTKSYQHLIKISVFYLILVLITIFWFLEAVINLPLFSYSVLLLCLIIFALGYISFFSPDFFDLPPILIRTTSFADSSIEARTEMGRINEEFTSRKIYLQPRLTIKNAAEQLNIKSRDLSELINTYYGTDFRRYINHHRINEVIEKINNGELKNKTLLGIAMDAGFNSKSSFNQAFKDIKGKSPKEYFNPDPNKKEVQ</sequence>
<protein>
    <submittedName>
        <fullName evidence="6">AraC family transcriptional regulator</fullName>
    </submittedName>
</protein>
<evidence type="ECO:0000256" key="1">
    <source>
        <dbReference type="ARBA" id="ARBA00023015"/>
    </source>
</evidence>
<feature type="domain" description="HTH araC/xylS-type" evidence="5">
    <location>
        <begin position="248"/>
        <end position="356"/>
    </location>
</feature>
<dbReference type="SUPFAM" id="SSF46689">
    <property type="entry name" value="Homeodomain-like"/>
    <property type="match status" value="1"/>
</dbReference>
<name>A0A848J6I7_9BACT</name>
<feature type="transmembrane region" description="Helical" evidence="4">
    <location>
        <begin position="6"/>
        <end position="28"/>
    </location>
</feature>
<feature type="transmembrane region" description="Helical" evidence="4">
    <location>
        <begin position="99"/>
        <end position="117"/>
    </location>
</feature>
<keyword evidence="7" id="KW-1185">Reference proteome</keyword>
<keyword evidence="2" id="KW-0238">DNA-binding</keyword>
<dbReference type="Proteomes" id="UP000559010">
    <property type="component" value="Unassembled WGS sequence"/>
</dbReference>
<comment type="caution">
    <text evidence="6">The sequence shown here is derived from an EMBL/GenBank/DDBJ whole genome shotgun (WGS) entry which is preliminary data.</text>
</comment>
<dbReference type="SMART" id="SM00342">
    <property type="entry name" value="HTH_ARAC"/>
    <property type="match status" value="1"/>
</dbReference>
<evidence type="ECO:0000313" key="6">
    <source>
        <dbReference type="EMBL" id="NMM50130.1"/>
    </source>
</evidence>
<keyword evidence="3" id="KW-0804">Transcription</keyword>